<organism evidence="3 4">
    <name type="scientific">Ditylenchus dipsaci</name>
    <dbReference type="NCBI Taxonomy" id="166011"/>
    <lineage>
        <taxon>Eukaryota</taxon>
        <taxon>Metazoa</taxon>
        <taxon>Ecdysozoa</taxon>
        <taxon>Nematoda</taxon>
        <taxon>Chromadorea</taxon>
        <taxon>Rhabditida</taxon>
        <taxon>Tylenchina</taxon>
        <taxon>Tylenchomorpha</taxon>
        <taxon>Sphaerularioidea</taxon>
        <taxon>Anguinidae</taxon>
        <taxon>Anguininae</taxon>
        <taxon>Ditylenchus</taxon>
    </lineage>
</organism>
<dbReference type="AlphaFoldDB" id="A0A915E0H7"/>
<dbReference type="Pfam" id="PF10545">
    <property type="entry name" value="MADF_DNA_bdg"/>
    <property type="match status" value="1"/>
</dbReference>
<name>A0A915E0H7_9BILA</name>
<proteinExistence type="predicted"/>
<evidence type="ECO:0000313" key="3">
    <source>
        <dbReference type="Proteomes" id="UP000887574"/>
    </source>
</evidence>
<evidence type="ECO:0000313" key="4">
    <source>
        <dbReference type="WBParaSite" id="jg24893"/>
    </source>
</evidence>
<sequence length="231" mass="26592">MSTSDDELFASPTKTSVEKPIKSLEEDSKADPILVKLIQEVKKERCLYDKSLKEYLNNTHKGPIWSRIAKSVGIEMERKRRKVGESARWLCEADEEEASPQRKRSYRRYSDCIDLALFRQHDLVGWRDHTSTLDTGRKRKMMFWIKIMGTFNFTLVNRVWLQRVACGCRVWRVAAECGHHCEQSVACSCSVWRVAVAAECGVWRHIVNTHAAAAPRHTLKPHAAVNIVNRP</sequence>
<accession>A0A915E0H7</accession>
<dbReference type="Proteomes" id="UP000887574">
    <property type="component" value="Unplaced"/>
</dbReference>
<reference evidence="4" key="1">
    <citation type="submission" date="2022-11" db="UniProtKB">
        <authorList>
            <consortium name="WormBaseParasite"/>
        </authorList>
    </citation>
    <scope>IDENTIFICATION</scope>
</reference>
<feature type="region of interest" description="Disordered" evidence="1">
    <location>
        <begin position="1"/>
        <end position="23"/>
    </location>
</feature>
<evidence type="ECO:0000256" key="1">
    <source>
        <dbReference type="SAM" id="MobiDB-lite"/>
    </source>
</evidence>
<evidence type="ECO:0000259" key="2">
    <source>
        <dbReference type="Pfam" id="PF10545"/>
    </source>
</evidence>
<feature type="domain" description="MADF" evidence="2">
    <location>
        <begin position="37"/>
        <end position="82"/>
    </location>
</feature>
<protein>
    <submittedName>
        <fullName evidence="4">MADF domain-containing protein</fullName>
    </submittedName>
</protein>
<dbReference type="WBParaSite" id="jg24893">
    <property type="protein sequence ID" value="jg24893"/>
    <property type="gene ID" value="jg24893"/>
</dbReference>
<keyword evidence="3" id="KW-1185">Reference proteome</keyword>
<dbReference type="InterPro" id="IPR006578">
    <property type="entry name" value="MADF-dom"/>
</dbReference>